<name>A0A8S5P4B3_9CAUD</name>
<proteinExistence type="predicted"/>
<accession>A0A8S5P4B3</accession>
<sequence length="30" mass="3483">MLLLANCIPHFCSILNTAIHFYPIFYLRAS</sequence>
<reference evidence="1" key="1">
    <citation type="journal article" date="2021" name="Proc. Natl. Acad. Sci. U.S.A.">
        <title>A Catalog of Tens of Thousands of Viruses from Human Metagenomes Reveals Hidden Associations with Chronic Diseases.</title>
        <authorList>
            <person name="Tisza M.J."/>
            <person name="Buck C.B."/>
        </authorList>
    </citation>
    <scope>NUCLEOTIDE SEQUENCE</scope>
    <source>
        <strain evidence="1">CtJcm18</strain>
    </source>
</reference>
<organism evidence="1">
    <name type="scientific">Siphoviridae sp. ctJcm18</name>
    <dbReference type="NCBI Taxonomy" id="2825433"/>
    <lineage>
        <taxon>Viruses</taxon>
        <taxon>Duplodnaviria</taxon>
        <taxon>Heunggongvirae</taxon>
        <taxon>Uroviricota</taxon>
        <taxon>Caudoviricetes</taxon>
    </lineage>
</organism>
<dbReference type="EMBL" id="BK015323">
    <property type="protein sequence ID" value="DAE01283.1"/>
    <property type="molecule type" value="Genomic_DNA"/>
</dbReference>
<protein>
    <submittedName>
        <fullName evidence="1">Uncharacterized protein</fullName>
    </submittedName>
</protein>
<evidence type="ECO:0000313" key="1">
    <source>
        <dbReference type="EMBL" id="DAE01283.1"/>
    </source>
</evidence>